<keyword evidence="7 10" id="KW-0067">ATP-binding</keyword>
<dbReference type="PANTHER" id="PTHR43527:SF2">
    <property type="entry name" value="4-DIPHOSPHOCYTIDYL-2-C-METHYL-D-ERYTHRITOL KINASE, CHLOROPLASTIC"/>
    <property type="match status" value="1"/>
</dbReference>
<dbReference type="OrthoDB" id="9809438at2"/>
<dbReference type="HOGENOM" id="CLU_053057_3_0_6"/>
<dbReference type="GO" id="GO:0019288">
    <property type="term" value="P:isopentenyl diphosphate biosynthetic process, methylerythritol 4-phosphate pathway"/>
    <property type="evidence" value="ECO:0007669"/>
    <property type="project" value="UniProtKB-UniRule"/>
</dbReference>
<dbReference type="GO" id="GO:0050515">
    <property type="term" value="F:4-(cytidine 5'-diphospho)-2-C-methyl-D-erythritol kinase activity"/>
    <property type="evidence" value="ECO:0007669"/>
    <property type="project" value="UniProtKB-UniRule"/>
</dbReference>
<dbReference type="InterPro" id="IPR006204">
    <property type="entry name" value="GHMP_kinase_N_dom"/>
</dbReference>
<evidence type="ECO:0000256" key="3">
    <source>
        <dbReference type="ARBA" id="ARBA00017473"/>
    </source>
</evidence>
<dbReference type="InterPro" id="IPR004424">
    <property type="entry name" value="IspE"/>
</dbReference>
<dbReference type="PIRSF" id="PIRSF010376">
    <property type="entry name" value="IspE"/>
    <property type="match status" value="1"/>
</dbReference>
<dbReference type="SUPFAM" id="SSF54211">
    <property type="entry name" value="Ribosomal protein S5 domain 2-like"/>
    <property type="match status" value="1"/>
</dbReference>
<comment type="function">
    <text evidence="10">Catalyzes the phosphorylation of the position 2 hydroxy group of 4-diphosphocytidyl-2C-methyl-D-erythritol.</text>
</comment>
<dbReference type="eggNOG" id="COG1947">
    <property type="taxonomic scope" value="Bacteria"/>
</dbReference>
<dbReference type="InterPro" id="IPR014721">
    <property type="entry name" value="Ribsml_uS5_D2-typ_fold_subgr"/>
</dbReference>
<protein>
    <recommendedName>
        <fullName evidence="3 10">4-diphosphocytidyl-2-C-methyl-D-erythritol kinase</fullName>
        <shortName evidence="10">CMK</shortName>
        <ecNumber evidence="2 10">2.7.1.148</ecNumber>
    </recommendedName>
    <alternativeName>
        <fullName evidence="9 10">4-(cytidine-5'-diphospho)-2-C-methyl-D-erythritol kinase</fullName>
    </alternativeName>
</protein>
<dbReference type="EMBL" id="CP009889">
    <property type="protein sequence ID" value="AIY66969.1"/>
    <property type="molecule type" value="Genomic_DNA"/>
</dbReference>
<dbReference type="InterPro" id="IPR013750">
    <property type="entry name" value="GHMP_kinase_C_dom"/>
</dbReference>
<keyword evidence="14" id="KW-1185">Reference proteome</keyword>
<evidence type="ECO:0000256" key="4">
    <source>
        <dbReference type="ARBA" id="ARBA00022679"/>
    </source>
</evidence>
<evidence type="ECO:0000256" key="7">
    <source>
        <dbReference type="ARBA" id="ARBA00022840"/>
    </source>
</evidence>
<feature type="binding site" evidence="10">
    <location>
        <begin position="97"/>
        <end position="107"/>
    </location>
    <ligand>
        <name>ATP</name>
        <dbReference type="ChEBI" id="CHEBI:30616"/>
    </ligand>
</feature>
<reference evidence="13 14" key="1">
    <citation type="submission" date="2014-11" db="EMBL/GenBank/DDBJ databases">
        <title>Complete Genome Sequence of Pseudoalteromonas sp. Strain OCN003 Isolated from Kaneohe Bay, Oahu, Hawaii.</title>
        <authorList>
            <person name="Beurmann S."/>
            <person name="Videau P."/>
            <person name="Ushijima B."/>
            <person name="Smith A.M."/>
            <person name="Aeby G.S."/>
            <person name="Callahan S.M."/>
            <person name="Belcaid M."/>
        </authorList>
    </citation>
    <scope>NUCLEOTIDE SEQUENCE [LARGE SCALE GENOMIC DNA]</scope>
    <source>
        <strain evidence="13 14">OCN003</strain>
    </source>
</reference>
<feature type="domain" description="GHMP kinase C-terminal" evidence="12">
    <location>
        <begin position="202"/>
        <end position="261"/>
    </location>
</feature>
<evidence type="ECO:0000256" key="2">
    <source>
        <dbReference type="ARBA" id="ARBA00012052"/>
    </source>
</evidence>
<dbReference type="InterPro" id="IPR036554">
    <property type="entry name" value="GHMP_kinase_C_sf"/>
</dbReference>
<gene>
    <name evidence="10" type="primary">ispE</name>
    <name evidence="13" type="ORF">OM33_17965</name>
</gene>
<keyword evidence="6 10" id="KW-0418">Kinase</keyword>
<evidence type="ECO:0000256" key="10">
    <source>
        <dbReference type="HAMAP-Rule" id="MF_00061"/>
    </source>
</evidence>
<dbReference type="NCBIfam" id="TIGR00154">
    <property type="entry name" value="ispE"/>
    <property type="match status" value="1"/>
</dbReference>
<comment type="catalytic activity">
    <reaction evidence="10">
        <text>4-CDP-2-C-methyl-D-erythritol + ATP = 4-CDP-2-C-methyl-D-erythritol 2-phosphate + ADP + H(+)</text>
        <dbReference type="Rhea" id="RHEA:18437"/>
        <dbReference type="ChEBI" id="CHEBI:15378"/>
        <dbReference type="ChEBI" id="CHEBI:30616"/>
        <dbReference type="ChEBI" id="CHEBI:57823"/>
        <dbReference type="ChEBI" id="CHEBI:57919"/>
        <dbReference type="ChEBI" id="CHEBI:456216"/>
        <dbReference type="EC" id="2.7.1.148"/>
    </reaction>
</comment>
<dbReference type="Gene3D" id="3.30.70.890">
    <property type="entry name" value="GHMP kinase, C-terminal domain"/>
    <property type="match status" value="1"/>
</dbReference>
<dbReference type="STRING" id="1348114.OM33_17965"/>
<evidence type="ECO:0000259" key="12">
    <source>
        <dbReference type="Pfam" id="PF08544"/>
    </source>
</evidence>
<keyword evidence="8 10" id="KW-0414">Isoprene biosynthesis</keyword>
<evidence type="ECO:0000256" key="5">
    <source>
        <dbReference type="ARBA" id="ARBA00022741"/>
    </source>
</evidence>
<evidence type="ECO:0000259" key="11">
    <source>
        <dbReference type="Pfam" id="PF00288"/>
    </source>
</evidence>
<comment type="pathway">
    <text evidence="10">Isoprenoid biosynthesis; isopentenyl diphosphate biosynthesis via DXP pathway; isopentenyl diphosphate from 1-deoxy-D-xylulose 5-phosphate: step 3/6.</text>
</comment>
<evidence type="ECO:0000256" key="1">
    <source>
        <dbReference type="ARBA" id="ARBA00009684"/>
    </source>
</evidence>
<keyword evidence="5 10" id="KW-0547">Nucleotide-binding</keyword>
<accession>A0A0A7EK07</accession>
<dbReference type="InterPro" id="IPR020568">
    <property type="entry name" value="Ribosomal_Su5_D2-typ_SF"/>
</dbReference>
<dbReference type="GO" id="GO:0016114">
    <property type="term" value="P:terpenoid biosynthetic process"/>
    <property type="evidence" value="ECO:0007669"/>
    <property type="project" value="UniProtKB-UniRule"/>
</dbReference>
<dbReference type="RefSeq" id="WP_040135636.1">
    <property type="nucleotide sequence ID" value="NZ_CP009889.1"/>
</dbReference>
<evidence type="ECO:0000313" key="14">
    <source>
        <dbReference type="Proteomes" id="UP000030341"/>
    </source>
</evidence>
<dbReference type="UniPathway" id="UPA00056">
    <property type="reaction ID" value="UER00094"/>
</dbReference>
<evidence type="ECO:0000256" key="9">
    <source>
        <dbReference type="ARBA" id="ARBA00032554"/>
    </source>
</evidence>
<evidence type="ECO:0000256" key="8">
    <source>
        <dbReference type="ARBA" id="ARBA00023229"/>
    </source>
</evidence>
<feature type="domain" description="GHMP kinase N-terminal" evidence="11">
    <location>
        <begin position="69"/>
        <end position="146"/>
    </location>
</feature>
<evidence type="ECO:0000313" key="13">
    <source>
        <dbReference type="EMBL" id="AIY66969.1"/>
    </source>
</evidence>
<evidence type="ECO:0000256" key="6">
    <source>
        <dbReference type="ARBA" id="ARBA00022777"/>
    </source>
</evidence>
<dbReference type="SUPFAM" id="SSF55060">
    <property type="entry name" value="GHMP Kinase, C-terminal domain"/>
    <property type="match status" value="1"/>
</dbReference>
<dbReference type="Pfam" id="PF08544">
    <property type="entry name" value="GHMP_kinases_C"/>
    <property type="match status" value="1"/>
</dbReference>
<dbReference type="PANTHER" id="PTHR43527">
    <property type="entry name" value="4-DIPHOSPHOCYTIDYL-2-C-METHYL-D-ERYTHRITOL KINASE, CHLOROPLASTIC"/>
    <property type="match status" value="1"/>
</dbReference>
<sequence>MADLTTLSLIAPAKLNLFLHINGRLTNGYHELETLFVFLDYGDRLHFKRTSDNAITLKTQIDGLPDQENLIFKAANALKLATNTSFGAEISFEKHLPSGGGVGGGSSDAATTLLALNALWQLDLSLQELADIGVQLGADVPVFINGHAAIAHGIGEQLEAVELAETWYLVVHPNVHISTGLIFNDPDLPRNTPKLSSHWQSVQHTNDCEELVKKRYPEVEKTLNWLLKYGPSRMTGTGACCFVSFETQQAAQAALTSLPDSWQGFVARSTNISPAHSELRTKLN</sequence>
<dbReference type="GO" id="GO:0005524">
    <property type="term" value="F:ATP binding"/>
    <property type="evidence" value="ECO:0007669"/>
    <property type="project" value="UniProtKB-UniRule"/>
</dbReference>
<keyword evidence="4 10" id="KW-0808">Transferase</keyword>
<name>A0A0A7EK07_9GAMM</name>
<dbReference type="Pfam" id="PF00288">
    <property type="entry name" value="GHMP_kinases_N"/>
    <property type="match status" value="1"/>
</dbReference>
<comment type="similarity">
    <text evidence="1 10">Belongs to the GHMP kinase family. IspE subfamily.</text>
</comment>
<dbReference type="Proteomes" id="UP000030341">
    <property type="component" value="Chromosome 2"/>
</dbReference>
<dbReference type="Gene3D" id="3.30.230.10">
    <property type="match status" value="1"/>
</dbReference>
<organism evidence="13 14">
    <name type="scientific">Pseudoalteromonas piratica</name>
    <dbReference type="NCBI Taxonomy" id="1348114"/>
    <lineage>
        <taxon>Bacteria</taxon>
        <taxon>Pseudomonadati</taxon>
        <taxon>Pseudomonadota</taxon>
        <taxon>Gammaproteobacteria</taxon>
        <taxon>Alteromonadales</taxon>
        <taxon>Pseudoalteromonadaceae</taxon>
        <taxon>Pseudoalteromonas</taxon>
    </lineage>
</organism>
<dbReference type="AlphaFoldDB" id="A0A0A7EK07"/>
<dbReference type="EC" id="2.7.1.148" evidence="2 10"/>
<proteinExistence type="inferred from homology"/>
<feature type="active site" evidence="10">
    <location>
        <position position="14"/>
    </location>
</feature>
<dbReference type="HAMAP" id="MF_00061">
    <property type="entry name" value="IspE"/>
    <property type="match status" value="1"/>
</dbReference>
<feature type="active site" evidence="10">
    <location>
        <position position="139"/>
    </location>
</feature>
<dbReference type="KEGG" id="pseo:OM33_17965"/>